<feature type="transmembrane region" description="Helical" evidence="7">
    <location>
        <begin position="241"/>
        <end position="264"/>
    </location>
</feature>
<feature type="transmembrane region" description="Helical" evidence="7">
    <location>
        <begin position="972"/>
        <end position="990"/>
    </location>
</feature>
<feature type="transmembrane region" description="Helical" evidence="7">
    <location>
        <begin position="944"/>
        <end position="966"/>
    </location>
</feature>
<feature type="transmembrane region" description="Helical" evidence="7">
    <location>
        <begin position="63"/>
        <end position="83"/>
    </location>
</feature>
<feature type="transmembrane region" description="Helical" evidence="7">
    <location>
        <begin position="199"/>
        <end position="221"/>
    </location>
</feature>
<feature type="transmembrane region" description="Helical" evidence="7">
    <location>
        <begin position="444"/>
        <end position="462"/>
    </location>
</feature>
<accession>A0A1I8J5A2</accession>
<evidence type="ECO:0000256" key="2">
    <source>
        <dbReference type="ARBA" id="ARBA00008821"/>
    </source>
</evidence>
<comment type="subcellular location">
    <subcellularLocation>
        <location evidence="1">Membrane</location>
        <topology evidence="1">Multi-pass membrane protein</topology>
    </subcellularLocation>
</comment>
<dbReference type="GO" id="GO:0005886">
    <property type="term" value="C:plasma membrane"/>
    <property type="evidence" value="ECO:0007669"/>
    <property type="project" value="UniProtKB-ARBA"/>
</dbReference>
<feature type="transmembrane region" description="Helical" evidence="7">
    <location>
        <begin position="789"/>
        <end position="811"/>
    </location>
</feature>
<name>A0A1I8J5A2_9PLAT</name>
<evidence type="ECO:0000256" key="7">
    <source>
        <dbReference type="SAM" id="Phobius"/>
    </source>
</evidence>
<feature type="transmembrane region" description="Helical" evidence="7">
    <location>
        <begin position="850"/>
        <end position="870"/>
    </location>
</feature>
<feature type="transmembrane region" description="Helical" evidence="7">
    <location>
        <begin position="745"/>
        <end position="768"/>
    </location>
</feature>
<feature type="transmembrane region" description="Helical" evidence="7">
    <location>
        <begin position="1002"/>
        <end position="1020"/>
    </location>
</feature>
<proteinExistence type="inferred from homology"/>
<dbReference type="InterPro" id="IPR006043">
    <property type="entry name" value="NCS2"/>
</dbReference>
<keyword evidence="4 7" id="KW-0812">Transmembrane</keyword>
<feature type="transmembrane region" description="Helical" evidence="7">
    <location>
        <begin position="386"/>
        <end position="408"/>
    </location>
</feature>
<evidence type="ECO:0000256" key="5">
    <source>
        <dbReference type="ARBA" id="ARBA00022989"/>
    </source>
</evidence>
<evidence type="ECO:0000256" key="3">
    <source>
        <dbReference type="ARBA" id="ARBA00022448"/>
    </source>
</evidence>
<feature type="transmembrane region" description="Helical" evidence="7">
    <location>
        <begin position="148"/>
        <end position="168"/>
    </location>
</feature>
<feature type="transmembrane region" description="Helical" evidence="7">
    <location>
        <begin position="688"/>
        <end position="706"/>
    </location>
</feature>
<keyword evidence="6 7" id="KW-0472">Membrane</keyword>
<organism evidence="8 9">
    <name type="scientific">Macrostomum lignano</name>
    <dbReference type="NCBI Taxonomy" id="282301"/>
    <lineage>
        <taxon>Eukaryota</taxon>
        <taxon>Metazoa</taxon>
        <taxon>Spiralia</taxon>
        <taxon>Lophotrochozoa</taxon>
        <taxon>Platyhelminthes</taxon>
        <taxon>Rhabditophora</taxon>
        <taxon>Macrostomorpha</taxon>
        <taxon>Macrostomida</taxon>
        <taxon>Macrostomidae</taxon>
        <taxon>Macrostomum</taxon>
    </lineage>
</organism>
<keyword evidence="8" id="KW-1185">Reference proteome</keyword>
<evidence type="ECO:0000313" key="8">
    <source>
        <dbReference type="Proteomes" id="UP000095280"/>
    </source>
</evidence>
<comment type="similarity">
    <text evidence="2">Belongs to the nucleobase:cation symporter-2 (NCS2) (TC 2.A.40) family.</text>
</comment>
<dbReference type="WBParaSite" id="maker-uti_cns_0045778-snap-gene-0.9-mRNA-1">
    <property type="protein sequence ID" value="maker-uti_cns_0045778-snap-gene-0.9-mRNA-1"/>
    <property type="gene ID" value="maker-uti_cns_0045778-snap-gene-0.9"/>
</dbReference>
<dbReference type="Pfam" id="PF00860">
    <property type="entry name" value="Xan_ur_permease"/>
    <property type="match status" value="2"/>
</dbReference>
<feature type="transmembrane region" description="Helical" evidence="7">
    <location>
        <begin position="718"/>
        <end position="739"/>
    </location>
</feature>
<keyword evidence="3" id="KW-0813">Transport</keyword>
<evidence type="ECO:0000256" key="4">
    <source>
        <dbReference type="ARBA" id="ARBA00022692"/>
    </source>
</evidence>
<dbReference type="AlphaFoldDB" id="A0A1I8J5A2"/>
<dbReference type="PROSITE" id="PS01116">
    <property type="entry name" value="XANTH_URACIL_PERMASE"/>
    <property type="match status" value="2"/>
</dbReference>
<dbReference type="Proteomes" id="UP000095280">
    <property type="component" value="Unplaced"/>
</dbReference>
<feature type="transmembrane region" description="Helical" evidence="7">
    <location>
        <begin position="29"/>
        <end position="51"/>
    </location>
</feature>
<reference evidence="9" key="1">
    <citation type="submission" date="2016-11" db="UniProtKB">
        <authorList>
            <consortium name="WormBaseParasite"/>
        </authorList>
    </citation>
    <scope>IDENTIFICATION</scope>
</reference>
<dbReference type="InterPro" id="IPR006042">
    <property type="entry name" value="Xan_ur_permease"/>
</dbReference>
<keyword evidence="5 7" id="KW-1133">Transmembrane helix</keyword>
<feature type="transmembrane region" description="Helical" evidence="7">
    <location>
        <begin position="174"/>
        <end position="192"/>
    </location>
</feature>
<feature type="transmembrane region" description="Helical" evidence="7">
    <location>
        <begin position="608"/>
        <end position="628"/>
    </location>
</feature>
<dbReference type="GO" id="GO:0022857">
    <property type="term" value="F:transmembrane transporter activity"/>
    <property type="evidence" value="ECO:0007669"/>
    <property type="project" value="InterPro"/>
</dbReference>
<evidence type="ECO:0000256" key="6">
    <source>
        <dbReference type="ARBA" id="ARBA00023136"/>
    </source>
</evidence>
<feature type="transmembrane region" description="Helical" evidence="7">
    <location>
        <begin position="414"/>
        <end position="432"/>
    </location>
</feature>
<feature type="transmembrane region" description="Helical" evidence="7">
    <location>
        <begin position="303"/>
        <end position="323"/>
    </location>
</feature>
<feature type="transmembrane region" description="Helical" evidence="7">
    <location>
        <begin position="574"/>
        <end position="596"/>
    </location>
</feature>
<evidence type="ECO:0000256" key="1">
    <source>
        <dbReference type="ARBA" id="ARBA00004141"/>
    </source>
</evidence>
<evidence type="ECO:0000313" key="9">
    <source>
        <dbReference type="WBParaSite" id="maker-uti_cns_0045778-snap-gene-0.9-mRNA-1"/>
    </source>
</evidence>
<sequence length="1145" mass="121226">MELESTTVKTEPKNLLYSILDVPPISQCILLGLQHFITMMSGTAILPTLLFKALCITELSDQSAVISSTFFVMGLATLLQTVLGTRLPIIQGASAAFFVPTFAILASDSLSSCPVISLDSGNATHEIISATNNTPVWMERISTVGGTLAIASVFQVLLGATGLTAVMMHYIGPLVVAPTICLIGLSLVPIASASAGGNWLIALLVCLLIVIFSYVLDAINVPVPTVRQCRLHFVRLPLFKSFPVLLSVGITWALCGILTASGALPNNPKAWGYAVRTDTRSRAFAQADWFRLPYPGQFGTPRVLFVGVLGMMAGSLASIVESMGDYVAAAKLSGAPRPPAHAVNRGVIIEGVACILAGIFCLATGSTSYSENIGAIGITRVGSRRVIQYTAVIMLILGICPKAGAVFVSLPEPVIGGLFLAMFGMVAGVGLSSLQYADMSNQRNVFIVGNALAFGLGVPHWLKMSAPDGEGLSHAESLLADVNSGGSVVNPSLPRSNEVSTDVDTKQSDEQYTAESLEFYDIPFGRRLFAGRLPLNVMTEDANEKTEVADDSPNSAKKNLLYSILDVPPISQCILLGLQHFITMMSGTAILPTLLFKALCITELSDQSAVISSTFFVMGLATLLQTVLGTRLPIIQGASAAFMIPTFAILASDRLPACPADHVGNDSSIDGGAINSTTSSSPVWMERISFVGGTLAVSSLFQVIMGSTGFTAIMVRRIGPLVIAPTICLIGLSLVPVAASSASSNWYVAMLVCILVILFSYVLDGVLVPLPILSQRRIRCSGFALFKSFPVLLSVGIAWALCAILTVAGAFPSDPGAWSYAARTDIGSRAFTEAAWFRLPYPGQFGEPRILAVGILGMTAGVIVSVVESIGDYVAAARLSGAPRPPAHAINREDLSPQSDHIKGVIMEGVACILSGLFGVPTGSTSYSENIGAIGITRVGSRRVIMFSAVIMLFFGISPKSGAVFVSLPQPVVGGLFLAMFGMVAGVGLSSLQYANMNNQRNVFVVGYSIILGLALPHWLRSPSRSGGMSNDQAMLVGKEGASLIVLETLLTLLKNEIFVTGFAAFLLDNLLRGSPSDRGLVVEEDGADNADTGQRNDLDYYDIPFGVKLLGNWPRLHVLPFLPDYRLIKNDVKQKNTHPKSDQV</sequence>
<protein>
    <submittedName>
        <fullName evidence="9">Xanthine/uracil/vitamin C permease</fullName>
    </submittedName>
</protein>
<dbReference type="PANTHER" id="PTHR11119">
    <property type="entry name" value="XANTHINE-URACIL / VITAMIN C PERMEASE FAMILY MEMBER"/>
    <property type="match status" value="1"/>
</dbReference>